<gene>
    <name evidence="3" type="ORF">DIU77_014855</name>
    <name evidence="4" type="ORF">DIU77_05740</name>
</gene>
<reference evidence="3" key="4">
    <citation type="submission" date="2023-08" db="EMBL/GenBank/DDBJ databases">
        <authorList>
            <person name="Guima S.E.S."/>
            <person name="Martins L.F."/>
            <person name="Silva A.M."/>
            <person name="Setubal J.C."/>
        </authorList>
    </citation>
    <scope>NUCLEOTIDE SEQUENCE</scope>
    <source>
        <strain evidence="3">ZC4RG45</strain>
    </source>
</reference>
<dbReference type="Proteomes" id="UP000249324">
    <property type="component" value="Unassembled WGS sequence"/>
</dbReference>
<sequence>MTSTTPLPGWYTDSTNPALVRWWDGAAWTEHVRPHPGAAGNHAQQAQQAQHPVGRLGAGPLFEVRELVLVEQAPAGNAASYRYVDRHGNEIGSLHQTDEHGRTGMRLPGRASQDTMYFRLFDAAGALLAAITQPYQKASEIFKPRITVTDARGRPVGEIKAETAGLGRNRMSFSVHGNRAGGLAATSWLSSKYTVVDDAKHQVAEIVKREFSDFPLPDIPANGDSYWLSRPSRLPEPLGTLVLLAPFALDNAYHSDTK</sequence>
<dbReference type="EMBL" id="QGUI01000160">
    <property type="protein sequence ID" value="PZM99457.1"/>
    <property type="molecule type" value="Genomic_DNA"/>
</dbReference>
<name>A0A2W4JZQ3_9PSEU</name>
<feature type="region of interest" description="Disordered" evidence="1">
    <location>
        <begin position="32"/>
        <end position="51"/>
    </location>
</feature>
<dbReference type="Pfam" id="PF10708">
    <property type="entry name" value="DUF2510"/>
    <property type="match status" value="1"/>
</dbReference>
<accession>A0A2W4JZQ3</accession>
<evidence type="ECO:0000259" key="2">
    <source>
        <dbReference type="Pfam" id="PF10708"/>
    </source>
</evidence>
<evidence type="ECO:0000313" key="3">
    <source>
        <dbReference type="EMBL" id="MFO7193518.1"/>
    </source>
</evidence>
<comment type="caution">
    <text evidence="4">The sequence shown here is derived from an EMBL/GenBank/DDBJ whole genome shotgun (WGS) entry which is preliminary data.</text>
</comment>
<reference evidence="3 5" key="3">
    <citation type="journal article" date="2021" name="BMC Genomics">
        <title>Genome-resolved metagenome and metatranscriptome analyses of thermophilic composting reveal key bacterial players and their metabolic interactions.</title>
        <authorList>
            <person name="Braga L.P.P."/>
            <person name="Pereira R.V."/>
            <person name="Martins L.F."/>
            <person name="Moura L.M.S."/>
            <person name="Sanchez F.B."/>
            <person name="Patane J.S.L."/>
            <person name="da Silva A.M."/>
            <person name="Setubal J.C."/>
        </authorList>
    </citation>
    <scope>NUCLEOTIDE SEQUENCE [LARGE SCALE GENOMIC DNA]</scope>
    <source>
        <strain evidence="3">ZC4RG45</strain>
    </source>
</reference>
<dbReference type="InterPro" id="IPR018929">
    <property type="entry name" value="DUF2510"/>
</dbReference>
<reference evidence="3" key="1">
    <citation type="submission" date="2018-05" db="EMBL/GenBank/DDBJ databases">
        <authorList>
            <person name="Moura L."/>
            <person name="Setubal J.C."/>
        </authorList>
    </citation>
    <scope>NUCLEOTIDE SEQUENCE</scope>
    <source>
        <strain evidence="3">ZC4RG45</strain>
    </source>
</reference>
<evidence type="ECO:0000313" key="5">
    <source>
        <dbReference type="Proteomes" id="UP000249324"/>
    </source>
</evidence>
<dbReference type="EMBL" id="QGUI02000226">
    <property type="protein sequence ID" value="MFO7193518.1"/>
    <property type="molecule type" value="Genomic_DNA"/>
</dbReference>
<protein>
    <submittedName>
        <fullName evidence="4">DUF2510 domain-containing protein</fullName>
    </submittedName>
</protein>
<reference evidence="4" key="2">
    <citation type="submission" date="2018-05" db="EMBL/GenBank/DDBJ databases">
        <authorList>
            <person name="Lanie J.A."/>
            <person name="Ng W.-L."/>
            <person name="Kazmierczak K.M."/>
            <person name="Andrzejewski T.M."/>
            <person name="Davidsen T.M."/>
            <person name="Wayne K.J."/>
            <person name="Tettelin H."/>
            <person name="Glass J.I."/>
            <person name="Rusch D."/>
            <person name="Podicherti R."/>
            <person name="Tsui H.-C.T."/>
            <person name="Winkler M.E."/>
        </authorList>
    </citation>
    <scope>NUCLEOTIDE SEQUENCE</scope>
    <source>
        <strain evidence="4">ZC4RG45</strain>
    </source>
</reference>
<evidence type="ECO:0000313" key="4">
    <source>
        <dbReference type="EMBL" id="PZM99457.1"/>
    </source>
</evidence>
<proteinExistence type="predicted"/>
<feature type="compositionally biased region" description="Low complexity" evidence="1">
    <location>
        <begin position="37"/>
        <end position="51"/>
    </location>
</feature>
<dbReference type="STRING" id="1111738.GCA_000427905_02773"/>
<evidence type="ECO:0000256" key="1">
    <source>
        <dbReference type="SAM" id="MobiDB-lite"/>
    </source>
</evidence>
<organism evidence="4">
    <name type="scientific">Thermocrispum agreste</name>
    <dbReference type="NCBI Taxonomy" id="37925"/>
    <lineage>
        <taxon>Bacteria</taxon>
        <taxon>Bacillati</taxon>
        <taxon>Actinomycetota</taxon>
        <taxon>Actinomycetes</taxon>
        <taxon>Pseudonocardiales</taxon>
        <taxon>Pseudonocardiaceae</taxon>
        <taxon>Thermocrispum</taxon>
    </lineage>
</organism>
<dbReference type="AlphaFoldDB" id="A0A2W4JZQ3"/>
<feature type="domain" description="DUF2510" evidence="2">
    <location>
        <begin position="8"/>
        <end position="39"/>
    </location>
</feature>